<evidence type="ECO:0000313" key="7">
    <source>
        <dbReference type="EMBL" id="KPM09419.1"/>
    </source>
</evidence>
<dbReference type="InterPro" id="IPR029058">
    <property type="entry name" value="AB_hydrolase_fold"/>
</dbReference>
<dbReference type="Pfam" id="PF00151">
    <property type="entry name" value="Lipase"/>
    <property type="match status" value="1"/>
</dbReference>
<comment type="subcellular location">
    <subcellularLocation>
        <location evidence="1">Secreted</location>
    </subcellularLocation>
</comment>
<dbReference type="InterPro" id="IPR000734">
    <property type="entry name" value="TAG_lipase"/>
</dbReference>
<evidence type="ECO:0000256" key="1">
    <source>
        <dbReference type="ARBA" id="ARBA00004613"/>
    </source>
</evidence>
<dbReference type="VEuPathDB" id="VectorBase:SSCA007564"/>
<dbReference type="GO" id="GO:0017171">
    <property type="term" value="F:serine hydrolase activity"/>
    <property type="evidence" value="ECO:0007669"/>
    <property type="project" value="TreeGrafter"/>
</dbReference>
<dbReference type="AlphaFoldDB" id="A0A132AEY5"/>
<dbReference type="InterPro" id="IPR013818">
    <property type="entry name" value="Lipase"/>
</dbReference>
<protein>
    <submittedName>
        <fullName evidence="7">Lipase-like protein 2</fullName>
    </submittedName>
</protein>
<dbReference type="Proteomes" id="UP000616769">
    <property type="component" value="Unassembled WGS sequence"/>
</dbReference>
<proteinExistence type="inferred from homology"/>
<evidence type="ECO:0000256" key="4">
    <source>
        <dbReference type="RuleBase" id="RU004262"/>
    </source>
</evidence>
<dbReference type="GO" id="GO:0016042">
    <property type="term" value="P:lipid catabolic process"/>
    <property type="evidence" value="ECO:0007669"/>
    <property type="project" value="TreeGrafter"/>
</dbReference>
<evidence type="ECO:0000313" key="8">
    <source>
        <dbReference type="Proteomes" id="UP000616769"/>
    </source>
</evidence>
<comment type="caution">
    <text evidence="7">The sequence shown here is derived from an EMBL/GenBank/DDBJ whole genome shotgun (WGS) entry which is preliminary data.</text>
</comment>
<dbReference type="GO" id="GO:0016298">
    <property type="term" value="F:lipase activity"/>
    <property type="evidence" value="ECO:0007669"/>
    <property type="project" value="InterPro"/>
</dbReference>
<dbReference type="Gene3D" id="3.40.50.1820">
    <property type="entry name" value="alpha/beta hydrolase"/>
    <property type="match status" value="1"/>
</dbReference>
<reference evidence="7 8" key="1">
    <citation type="journal article" date="2015" name="Parasit. Vectors">
        <title>Draft genome of the scabies mite.</title>
        <authorList>
            <person name="Rider S.D.Jr."/>
            <person name="Morgan M.S."/>
            <person name="Arlian L.G."/>
        </authorList>
    </citation>
    <scope>NUCLEOTIDE SEQUENCE [LARGE SCALE GENOMIC DNA]</scope>
    <source>
        <strain evidence="7">Arlian Lab</strain>
    </source>
</reference>
<feature type="compositionally biased region" description="Low complexity" evidence="5">
    <location>
        <begin position="46"/>
        <end position="61"/>
    </location>
</feature>
<sequence>MFVNESDEVLLVSTKDFYYVIIKKSSAFLMAAVKPMPKTTKMVNGKSNSNQSTKSNSNKSKPTPEANLFQPMSLEEIQPELVAYGPNGDMLTISHDVSSKKAFQMLKEANLLEFPRIVFMVHGFWGSSKSKWIHDLKQKFLEESDQTFVIVGWGKGAELPAFKYPQAVANVEPVARWFSNHVLELKRKNITKNISKGKIWGIGEGIGAHIVGLAGRWSQHAFDRITGLDPAGPGFELVNEDLMLRSDDSPFVDVCHTDSHHEYRSPELYSLINKYGTLKPCGTLDIYVNFGYNQPNAPDFTNAGSHLRAIELFAWSIENPGELRTQFQLRETPAIDKPVEKTKRVVVPAELGYYADPKATGNYYLETNSEEPWKEGF</sequence>
<dbReference type="PANTHER" id="PTHR11610">
    <property type="entry name" value="LIPASE"/>
    <property type="match status" value="1"/>
</dbReference>
<feature type="domain" description="Lipase" evidence="6">
    <location>
        <begin position="105"/>
        <end position="336"/>
    </location>
</feature>
<dbReference type="SUPFAM" id="SSF53474">
    <property type="entry name" value="alpha/beta-Hydrolases"/>
    <property type="match status" value="1"/>
</dbReference>
<name>A0A132AEY5_SARSC</name>
<evidence type="ECO:0000256" key="2">
    <source>
        <dbReference type="ARBA" id="ARBA00010701"/>
    </source>
</evidence>
<dbReference type="GO" id="GO:0005615">
    <property type="term" value="C:extracellular space"/>
    <property type="evidence" value="ECO:0007669"/>
    <property type="project" value="TreeGrafter"/>
</dbReference>
<evidence type="ECO:0000256" key="3">
    <source>
        <dbReference type="ARBA" id="ARBA00022525"/>
    </source>
</evidence>
<gene>
    <name evidence="7" type="ORF">QR98_0079540</name>
</gene>
<dbReference type="PANTHER" id="PTHR11610:SF173">
    <property type="entry name" value="LIPASE DOMAIN-CONTAINING PROTEIN-RELATED"/>
    <property type="match status" value="1"/>
</dbReference>
<dbReference type="PRINTS" id="PR00821">
    <property type="entry name" value="TAGLIPASE"/>
</dbReference>
<feature type="region of interest" description="Disordered" evidence="5">
    <location>
        <begin position="39"/>
        <end position="66"/>
    </location>
</feature>
<dbReference type="OrthoDB" id="199913at2759"/>
<evidence type="ECO:0000259" key="6">
    <source>
        <dbReference type="Pfam" id="PF00151"/>
    </source>
</evidence>
<accession>A0A132AEY5</accession>
<keyword evidence="3" id="KW-0964">Secreted</keyword>
<evidence type="ECO:0000256" key="5">
    <source>
        <dbReference type="SAM" id="MobiDB-lite"/>
    </source>
</evidence>
<organism evidence="7 8">
    <name type="scientific">Sarcoptes scabiei</name>
    <name type="common">Itch mite</name>
    <name type="synonym">Acarus scabiei</name>
    <dbReference type="NCBI Taxonomy" id="52283"/>
    <lineage>
        <taxon>Eukaryota</taxon>
        <taxon>Metazoa</taxon>
        <taxon>Ecdysozoa</taxon>
        <taxon>Arthropoda</taxon>
        <taxon>Chelicerata</taxon>
        <taxon>Arachnida</taxon>
        <taxon>Acari</taxon>
        <taxon>Acariformes</taxon>
        <taxon>Sarcoptiformes</taxon>
        <taxon>Astigmata</taxon>
        <taxon>Psoroptidia</taxon>
        <taxon>Sarcoptoidea</taxon>
        <taxon>Sarcoptidae</taxon>
        <taxon>Sarcoptinae</taxon>
        <taxon>Sarcoptes</taxon>
    </lineage>
</organism>
<dbReference type="EMBL" id="JXLN01013535">
    <property type="protein sequence ID" value="KPM09419.1"/>
    <property type="molecule type" value="Genomic_DNA"/>
</dbReference>
<comment type="similarity">
    <text evidence="2 4">Belongs to the AB hydrolase superfamily. Lipase family.</text>
</comment>